<sequence>MSSVMRARPSFELRLTIYELSINPTKSRGLYLSRDVWTRKDREKPWRRFMKLFFVCRRMYDETVDILYKRHELLLFSAHPPLQNRVGCLTTFAHVFQRAQRIRLTLFVTGDLAQDNVLIALMGWLKAVLAERERPLKSLTLEFCAISPTLDCKPTSLLYAAQAFRDVGPTKFVFQCGFSGVGSESAMEALMQHANEKIRKSSRPPVSSEEAFAKYLVAWKRIQPAGLAGQVDEVKRKWLMDGRYVTLSKSLSNRWFDTTFEL</sequence>
<organism evidence="1 2">
    <name type="scientific">Zasmidium cellare</name>
    <name type="common">Wine cellar mold</name>
    <name type="synonym">Racodium cellare</name>
    <dbReference type="NCBI Taxonomy" id="395010"/>
    <lineage>
        <taxon>Eukaryota</taxon>
        <taxon>Fungi</taxon>
        <taxon>Dikarya</taxon>
        <taxon>Ascomycota</taxon>
        <taxon>Pezizomycotina</taxon>
        <taxon>Dothideomycetes</taxon>
        <taxon>Dothideomycetidae</taxon>
        <taxon>Mycosphaerellales</taxon>
        <taxon>Mycosphaerellaceae</taxon>
        <taxon>Zasmidium</taxon>
    </lineage>
</organism>
<name>A0ABR0F1Y9_ZASCE</name>
<protein>
    <submittedName>
        <fullName evidence="1">Uncharacterized protein</fullName>
    </submittedName>
</protein>
<keyword evidence="2" id="KW-1185">Reference proteome</keyword>
<comment type="caution">
    <text evidence="1">The sequence shown here is derived from an EMBL/GenBank/DDBJ whole genome shotgun (WGS) entry which is preliminary data.</text>
</comment>
<evidence type="ECO:0000313" key="2">
    <source>
        <dbReference type="Proteomes" id="UP001305779"/>
    </source>
</evidence>
<evidence type="ECO:0000313" key="1">
    <source>
        <dbReference type="EMBL" id="KAK4507098.1"/>
    </source>
</evidence>
<dbReference type="EMBL" id="JAXOVC010000001">
    <property type="protein sequence ID" value="KAK4507098.1"/>
    <property type="molecule type" value="Genomic_DNA"/>
</dbReference>
<proteinExistence type="predicted"/>
<gene>
    <name evidence="1" type="ORF">PRZ48_000832</name>
</gene>
<dbReference type="Proteomes" id="UP001305779">
    <property type="component" value="Unassembled WGS sequence"/>
</dbReference>
<reference evidence="1 2" key="1">
    <citation type="journal article" date="2023" name="G3 (Bethesda)">
        <title>A chromosome-level genome assembly of Zasmidium syzygii isolated from banana leaves.</title>
        <authorList>
            <person name="van Westerhoven A.C."/>
            <person name="Mehrabi R."/>
            <person name="Talebi R."/>
            <person name="Steentjes M.B.F."/>
            <person name="Corcolon B."/>
            <person name="Chong P.A."/>
            <person name="Kema G.H.J."/>
            <person name="Seidl M.F."/>
        </authorList>
    </citation>
    <scope>NUCLEOTIDE SEQUENCE [LARGE SCALE GENOMIC DNA]</scope>
    <source>
        <strain evidence="1 2">P124</strain>
    </source>
</reference>
<accession>A0ABR0F1Y9</accession>